<dbReference type="GO" id="GO:0052693">
    <property type="term" value="F:epoxyqueuosine reductase activity"/>
    <property type="evidence" value="ECO:0007669"/>
    <property type="project" value="TreeGrafter"/>
</dbReference>
<protein>
    <submittedName>
        <fullName evidence="6">4Fe-4S double cluster binding domain-containing protein</fullName>
    </submittedName>
</protein>
<dbReference type="Pfam" id="PF13484">
    <property type="entry name" value="Fer4_16"/>
    <property type="match status" value="1"/>
</dbReference>
<proteinExistence type="predicted"/>
<name>A0AAU8A847_9FIRM</name>
<dbReference type="EMBL" id="CP117826">
    <property type="protein sequence ID" value="XCC62016.1"/>
    <property type="molecule type" value="Genomic_DNA"/>
</dbReference>
<dbReference type="Gene3D" id="3.30.70.20">
    <property type="match status" value="1"/>
</dbReference>
<dbReference type="InterPro" id="IPR017896">
    <property type="entry name" value="4Fe4S_Fe-S-bd"/>
</dbReference>
<evidence type="ECO:0000256" key="3">
    <source>
        <dbReference type="ARBA" id="ARBA00023004"/>
    </source>
</evidence>
<organism evidence="6">
    <name type="scientific">Christensenella massiliensis</name>
    <dbReference type="NCBI Taxonomy" id="1805714"/>
    <lineage>
        <taxon>Bacteria</taxon>
        <taxon>Bacillati</taxon>
        <taxon>Bacillota</taxon>
        <taxon>Clostridia</taxon>
        <taxon>Christensenellales</taxon>
        <taxon>Christensenellaceae</taxon>
        <taxon>Christensenella</taxon>
    </lineage>
</organism>
<dbReference type="PANTHER" id="PTHR30002:SF4">
    <property type="entry name" value="EPOXYQUEUOSINE REDUCTASE"/>
    <property type="match status" value="1"/>
</dbReference>
<keyword evidence="4" id="KW-0411">Iron-sulfur</keyword>
<dbReference type="InterPro" id="IPR004453">
    <property type="entry name" value="QueG"/>
</dbReference>
<evidence type="ECO:0000256" key="4">
    <source>
        <dbReference type="ARBA" id="ARBA00023014"/>
    </source>
</evidence>
<dbReference type="PROSITE" id="PS51379">
    <property type="entry name" value="4FE4S_FER_2"/>
    <property type="match status" value="1"/>
</dbReference>
<accession>A0AAU8A847</accession>
<evidence type="ECO:0000256" key="2">
    <source>
        <dbReference type="ARBA" id="ARBA00022723"/>
    </source>
</evidence>
<evidence type="ECO:0000256" key="1">
    <source>
        <dbReference type="ARBA" id="ARBA00022485"/>
    </source>
</evidence>
<gene>
    <name evidence="6" type="ORF">PUP29_10860</name>
</gene>
<dbReference type="AlphaFoldDB" id="A0AAU8A847"/>
<feature type="domain" description="4Fe-4S ferredoxin-type" evidence="5">
    <location>
        <begin position="127"/>
        <end position="156"/>
    </location>
</feature>
<dbReference type="SUPFAM" id="SSF54862">
    <property type="entry name" value="4Fe-4S ferredoxins"/>
    <property type="match status" value="1"/>
</dbReference>
<keyword evidence="1" id="KW-0004">4Fe-4S</keyword>
<evidence type="ECO:0000313" key="6">
    <source>
        <dbReference type="EMBL" id="XCC62016.1"/>
    </source>
</evidence>
<reference evidence="6" key="1">
    <citation type="submission" date="2023-02" db="EMBL/GenBank/DDBJ databases">
        <title>Gut commensal Christensenella minuta modulates host metabolism via a new class of secondary bile acids.</title>
        <authorList>
            <person name="Liu C."/>
        </authorList>
    </citation>
    <scope>NUCLEOTIDE SEQUENCE</scope>
    <source>
        <strain evidence="6">CA70</strain>
    </source>
</reference>
<dbReference type="InterPro" id="IPR017900">
    <property type="entry name" value="4Fe4S_Fe_S_CS"/>
</dbReference>
<keyword evidence="3" id="KW-0408">Iron</keyword>
<dbReference type="GO" id="GO:0046872">
    <property type="term" value="F:metal ion binding"/>
    <property type="evidence" value="ECO:0007669"/>
    <property type="project" value="UniProtKB-KW"/>
</dbReference>
<keyword evidence="2" id="KW-0479">Metal-binding</keyword>
<dbReference type="RefSeq" id="WP_079545832.1">
    <property type="nucleotide sequence ID" value="NZ_CP117826.1"/>
</dbReference>
<dbReference type="PROSITE" id="PS00198">
    <property type="entry name" value="4FE4S_FER_1"/>
    <property type="match status" value="1"/>
</dbReference>
<sequence>MSDRKKVESIKELAREAGFPDVRACADGSGSLFFLFQPYRPARQAEAGKINLSNYYIASQKGYLGMKKLLAALEKKGIRAREFRGNGVKQLALRTGGFIGKNSLYYHEWYGSFTSIHVVQTDVFCTEAPAQGETVCAACGSCAGACPARAILPEGLDVSRCVRAHSNERNIPEEYRGFIYQLLGCERCQLACPQNRAEQGEAYSFDIIGLLSGKYIREIRALVGPNYGRRRIILGQAAIYAANVGFVPALPAVQALLGDEFVGDAARWAAEILKKS</sequence>
<dbReference type="GO" id="GO:0008616">
    <property type="term" value="P:tRNA queuosine(34) biosynthetic process"/>
    <property type="evidence" value="ECO:0007669"/>
    <property type="project" value="InterPro"/>
</dbReference>
<dbReference type="GO" id="GO:0051539">
    <property type="term" value="F:4 iron, 4 sulfur cluster binding"/>
    <property type="evidence" value="ECO:0007669"/>
    <property type="project" value="UniProtKB-KW"/>
</dbReference>
<dbReference type="PANTHER" id="PTHR30002">
    <property type="entry name" value="EPOXYQUEUOSINE REDUCTASE"/>
    <property type="match status" value="1"/>
</dbReference>
<evidence type="ECO:0000259" key="5">
    <source>
        <dbReference type="PROSITE" id="PS51379"/>
    </source>
</evidence>